<keyword evidence="1" id="KW-0732">Signal</keyword>
<gene>
    <name evidence="2" type="ORF">RM553_17970</name>
</gene>
<feature type="chain" id="PRO_5045685744" evidence="1">
    <location>
        <begin position="22"/>
        <end position="176"/>
    </location>
</feature>
<name>A0ABU3CEF6_9FLAO</name>
<proteinExistence type="predicted"/>
<evidence type="ECO:0000313" key="3">
    <source>
        <dbReference type="Proteomes" id="UP001262889"/>
    </source>
</evidence>
<dbReference type="RefSeq" id="WP_311536348.1">
    <property type="nucleotide sequence ID" value="NZ_JAVRHQ010000033.1"/>
</dbReference>
<dbReference type="InterPro" id="IPR025348">
    <property type="entry name" value="DUF4252"/>
</dbReference>
<reference evidence="2 3" key="1">
    <citation type="submission" date="2023-09" db="EMBL/GenBank/DDBJ databases">
        <authorList>
            <person name="Rey-Velasco X."/>
        </authorList>
    </citation>
    <scope>NUCLEOTIDE SEQUENCE [LARGE SCALE GENOMIC DNA]</scope>
    <source>
        <strain evidence="2 3">F363</strain>
    </source>
</reference>
<feature type="signal peptide" evidence="1">
    <location>
        <begin position="1"/>
        <end position="21"/>
    </location>
</feature>
<dbReference type="Proteomes" id="UP001262889">
    <property type="component" value="Unassembled WGS sequence"/>
</dbReference>
<evidence type="ECO:0000256" key="1">
    <source>
        <dbReference type="SAM" id="SignalP"/>
    </source>
</evidence>
<sequence>MKTIIFLIVMAFSPIMLPAQSFEKYDGMKGVDGVVMTSKMFKMLADLDLSDNDPEAQQYLRLIENLKEIRMFTTKDRAVQTQMSKDVNDYLKKGSLEQLMRVNEDGKNIKFYSRPGKNDTSVSELFMYMEGMNGDDPISVILKITGEIDLSQLSKLASDLKVPGADELKNVNNKSK</sequence>
<evidence type="ECO:0000313" key="2">
    <source>
        <dbReference type="EMBL" id="MDT0644733.1"/>
    </source>
</evidence>
<protein>
    <submittedName>
        <fullName evidence="2">DUF4252 domain-containing protein</fullName>
    </submittedName>
</protein>
<accession>A0ABU3CEF6</accession>
<keyword evidence="3" id="KW-1185">Reference proteome</keyword>
<comment type="caution">
    <text evidence="2">The sequence shown here is derived from an EMBL/GenBank/DDBJ whole genome shotgun (WGS) entry which is preliminary data.</text>
</comment>
<dbReference type="Pfam" id="PF14060">
    <property type="entry name" value="DUF4252"/>
    <property type="match status" value="1"/>
</dbReference>
<organism evidence="2 3">
    <name type="scientific">Autumnicola tepida</name>
    <dbReference type="NCBI Taxonomy" id="3075595"/>
    <lineage>
        <taxon>Bacteria</taxon>
        <taxon>Pseudomonadati</taxon>
        <taxon>Bacteroidota</taxon>
        <taxon>Flavobacteriia</taxon>
        <taxon>Flavobacteriales</taxon>
        <taxon>Flavobacteriaceae</taxon>
        <taxon>Autumnicola</taxon>
    </lineage>
</organism>
<dbReference type="EMBL" id="JAVRHQ010000033">
    <property type="protein sequence ID" value="MDT0644733.1"/>
    <property type="molecule type" value="Genomic_DNA"/>
</dbReference>